<feature type="region of interest" description="Disordered" evidence="1">
    <location>
        <begin position="1805"/>
        <end position="1829"/>
    </location>
</feature>
<feature type="compositionally biased region" description="Polar residues" evidence="1">
    <location>
        <begin position="1240"/>
        <end position="1258"/>
    </location>
</feature>
<sequence>MTCSHNVVFLLDVASSLQKNQLQLGCLRILNYLGCRFGLAKVRWGFKFFDSLGARGRASRVGDFRELGPRSWEDFEEELETRFGVQSHKSHLPGPAPRATLTQNVLKETLLDYQWDRPEITSPAKPFLRSQKSRLIVAPDEPLESHMTSEGFVNAIFLFSPCPHSQRELLQFVSGSDVHSCCDLPSSQEVAEKLLPKRVLEMIAGQKITLYWVDTAEWSKVLDSPDHAGYWTIFELIRLVGGTILPSETLIQGLSHHRTEAAPLFCRESSSAKPQFVPWTTILPFASTLNCLLSKPSVFQASFPQQEGALFLSKHGVEKQWRCAVILEPIAMNQRHFQSPVSIFLKGTLTDWNLVKADSFLTESWILQSSQAGQSQQDTLFQQLVRWLLTEELHMIAEVSPSEVWFPHTGILSPLSDTVAVLTLFCTEKAAEVQRCLLQGAVTESSLQDYAFHLPEVVSSVLSQVDTSIRDDLASSVPEWVQQELSCADGWNPAVVEGWYSLSNICGASSDLMESFRLLQAVSATEKEEASQPEMELTHCLSEFYQRKSSEASATAEPRDHKKRRGVPRTPVRQKMKTMSRSLQMLNVARLNVKAQKFQPDGVPPAAGEKVPQKLLRRSDDKLEENRRVLKISIGTYFKTEEEMLSHLTANYQEAIVNGEFLMFVCARNMVTAIKSFLKPKDAKEREVACLDRVRSHLLKTSKTLRQQYDVNPDKETKVRECQLQVFLRLEMCLQCPSLQSSTDEMEQLVEEMTDMLRILCLTEDPGYLTKFLEEVLVSYMDSIPKTLGGLYYSLGTQIPPKLASVLPADFFSDDSMTLDSRSPTLPLSVTSVPAHSTASLSTETHQLEELRTRSAKKRRNNVLARHRSMTEASQNLRQIEIPQIPKNPIRKVSFPRGLATHFLPFLVLSEVTKVRRNLFNEEMLSPSKKSLKKMPRSQSVSAVEGLRHKHVICKSLKSSYFSDRRKLLTKRVSETPLHKQISRRLLHKQIKGRCSDPGFDISIVEESPEKAMMGLRRSPRIKQLSLNRTHSGSFYSTAQPSSRNMQRVHWVQREVKCVKQDITGTGLCGSSQTASIFLSPEMSVKMPLHSTIKYVLFLLFPQTPQKTLSSASRMPRKSPRTPHRTPKTLEKTPGKSPAAKETAAKCLGRYFSPSRQEKPPPEPNERKRDHLAQVTHQKDSSPVRFPSPYKEIGLQTPEKQAGNEVLDDVFGSPLKDSSPATASYTATQLVCTTKEKSFTDPQTQRRSLRSSQKTASPASVRRQTLRMEIQRNPQPNFHLESVSQPMEATPRKVRCAAPKSLSPVGIVAAALSPEAQATLRTVSSFNSPFESSMKTLSVDSPPHSKTRELDQESNTPKKPPLKSQNIAGTSPRKALGSPICLPEHTKPREENPGSSPGKDQSLEKQLSPELSAKGHVQISDVVSEREHLDSSSLGSKKSDASEARVLPSEEPKESKTLTVKKPSRSDVLNALPATSKSASPAYSLRCTPDRMQREAAARLGNPELPAKFSTPKSHYKLASASPPTYEVELEMQASGLPKLRIKKVGSGSAMEVQSQLKSSKPSGEESPFSELAVTWCARHPGKLAAACVSPSCFRSSHSTPGKGGGQTYICQSYTPTSCASTTTSPSHVDAGVPWTPSPKNKGKTTPDAIKDWPRRKKAANSNANGGCGRCEKHTECTGNVSASEEGGTISDQCSSSSKALLLADFELEGVYRLQDQSPPSDTEPRADEGASTGTFGLKSRKRTFDLLSPEEETKWEAKRALGYFPEGRTWGECCSVTSHCAFPDSTPPVKGSLSASGLRALTQSPLLYQGQTPSRKKGTKGNWLPVIS</sequence>
<dbReference type="GO" id="GO:0010212">
    <property type="term" value="P:response to ionizing radiation"/>
    <property type="evidence" value="ECO:0007669"/>
    <property type="project" value="InterPro"/>
</dbReference>
<dbReference type="GO" id="GO:0006260">
    <property type="term" value="P:DNA replication"/>
    <property type="evidence" value="ECO:0007669"/>
    <property type="project" value="InterPro"/>
</dbReference>
<dbReference type="Pfam" id="PF15292">
    <property type="entry name" value="Treslin_M"/>
    <property type="match status" value="1"/>
</dbReference>
<dbReference type="Pfam" id="PF21854">
    <property type="entry name" value="Treslin_N"/>
    <property type="match status" value="1"/>
</dbReference>
<feature type="compositionally biased region" description="Polar residues" evidence="1">
    <location>
        <begin position="1353"/>
        <end position="1369"/>
    </location>
</feature>
<feature type="compositionally biased region" description="Basic and acidic residues" evidence="1">
    <location>
        <begin position="1437"/>
        <end position="1456"/>
    </location>
</feature>
<feature type="compositionally biased region" description="Polar residues" evidence="1">
    <location>
        <begin position="1805"/>
        <end position="1814"/>
    </location>
</feature>
<feature type="region of interest" description="Disordered" evidence="1">
    <location>
        <begin position="1622"/>
        <end position="1667"/>
    </location>
</feature>
<accession>A0A8C0G468</accession>
<evidence type="ECO:0000259" key="2">
    <source>
        <dbReference type="Pfam" id="PF15292"/>
    </source>
</evidence>
<dbReference type="InterPro" id="IPR032746">
    <property type="entry name" value="Treslin_M"/>
</dbReference>
<reference evidence="5" key="1">
    <citation type="submission" date="2025-08" db="UniProtKB">
        <authorList>
            <consortium name="Ensembl"/>
        </authorList>
    </citation>
    <scope>IDENTIFICATION</scope>
</reference>
<evidence type="ECO:0000313" key="5">
    <source>
        <dbReference type="Ensembl" id="ENSCABP00000001569.1"/>
    </source>
</evidence>
<evidence type="ECO:0000313" key="6">
    <source>
        <dbReference type="Proteomes" id="UP000694404"/>
    </source>
</evidence>
<feature type="region of interest" description="Disordered" evidence="1">
    <location>
        <begin position="1107"/>
        <end position="1190"/>
    </location>
</feature>
<dbReference type="GO" id="GO:0007095">
    <property type="term" value="P:mitotic G2 DNA damage checkpoint signaling"/>
    <property type="evidence" value="ECO:0007669"/>
    <property type="project" value="TreeGrafter"/>
</dbReference>
<feature type="domain" description="Treslin N-terminal" evidence="3">
    <location>
        <begin position="5"/>
        <end position="200"/>
    </location>
</feature>
<feature type="region of interest" description="Disordered" evidence="1">
    <location>
        <begin position="549"/>
        <end position="576"/>
    </location>
</feature>
<dbReference type="GO" id="GO:0033314">
    <property type="term" value="P:mitotic DNA replication checkpoint signaling"/>
    <property type="evidence" value="ECO:0007669"/>
    <property type="project" value="InterPro"/>
</dbReference>
<feature type="compositionally biased region" description="Basic and acidic residues" evidence="1">
    <location>
        <begin position="1156"/>
        <end position="1182"/>
    </location>
</feature>
<dbReference type="PANTHER" id="PTHR21556:SF2">
    <property type="entry name" value="TRESLIN"/>
    <property type="match status" value="1"/>
</dbReference>
<dbReference type="Ensembl" id="ENSCABT00000001696.1">
    <property type="protein sequence ID" value="ENSCABP00000001569.1"/>
    <property type="gene ID" value="ENSCABG00000001252.1"/>
</dbReference>
<feature type="region of interest" description="Disordered" evidence="1">
    <location>
        <begin position="1237"/>
        <end position="1264"/>
    </location>
</feature>
<dbReference type="OMA" id="LYWMEKL"/>
<dbReference type="GO" id="GO:0005829">
    <property type="term" value="C:cytosol"/>
    <property type="evidence" value="ECO:0007669"/>
    <property type="project" value="Ensembl"/>
</dbReference>
<feature type="region of interest" description="Disordered" evidence="1">
    <location>
        <begin position="1330"/>
        <end position="1484"/>
    </location>
</feature>
<dbReference type="Proteomes" id="UP000694404">
    <property type="component" value="Unplaced"/>
</dbReference>
<dbReference type="InterPro" id="IPR053920">
    <property type="entry name" value="Treslin_STD"/>
</dbReference>
<dbReference type="InterPro" id="IPR026153">
    <property type="entry name" value="Treslin"/>
</dbReference>
<dbReference type="GeneTree" id="ENSGT00390000005222"/>
<dbReference type="GO" id="GO:0030174">
    <property type="term" value="P:regulation of DNA-templated DNA replication initiation"/>
    <property type="evidence" value="ECO:0007669"/>
    <property type="project" value="Ensembl"/>
</dbReference>
<feature type="compositionally biased region" description="Polar residues" evidence="1">
    <location>
        <begin position="1330"/>
        <end position="1339"/>
    </location>
</feature>
<evidence type="ECO:0000256" key="1">
    <source>
        <dbReference type="SAM" id="MobiDB-lite"/>
    </source>
</evidence>
<feature type="domain" description="Treslin STD" evidence="4">
    <location>
        <begin position="642"/>
        <end position="795"/>
    </location>
</feature>
<proteinExistence type="predicted"/>
<keyword evidence="6" id="KW-1185">Reference proteome</keyword>
<feature type="region of interest" description="Disordered" evidence="1">
    <location>
        <begin position="837"/>
        <end position="876"/>
    </location>
</feature>
<dbReference type="GO" id="GO:0003682">
    <property type="term" value="F:chromatin binding"/>
    <property type="evidence" value="ECO:0007669"/>
    <property type="project" value="Ensembl"/>
</dbReference>
<dbReference type="GO" id="GO:0005654">
    <property type="term" value="C:nucleoplasm"/>
    <property type="evidence" value="ECO:0007669"/>
    <property type="project" value="Ensembl"/>
</dbReference>
<dbReference type="InterPro" id="IPR053919">
    <property type="entry name" value="Treslin_N"/>
</dbReference>
<feature type="compositionally biased region" description="Basic residues" evidence="1">
    <location>
        <begin position="854"/>
        <end position="868"/>
    </location>
</feature>
<gene>
    <name evidence="5" type="primary">TICRR</name>
</gene>
<dbReference type="Pfam" id="PF21855">
    <property type="entry name" value="Treslin_STD"/>
    <property type="match status" value="1"/>
</dbReference>
<organism evidence="5 6">
    <name type="scientific">Chelonoidis abingdonii</name>
    <name type="common">Abingdon island giant tortoise</name>
    <name type="synonym">Testudo abingdonii</name>
    <dbReference type="NCBI Taxonomy" id="106734"/>
    <lineage>
        <taxon>Eukaryota</taxon>
        <taxon>Metazoa</taxon>
        <taxon>Chordata</taxon>
        <taxon>Craniata</taxon>
        <taxon>Vertebrata</taxon>
        <taxon>Euteleostomi</taxon>
        <taxon>Archelosauria</taxon>
        <taxon>Testudinata</taxon>
        <taxon>Testudines</taxon>
        <taxon>Cryptodira</taxon>
        <taxon>Durocryptodira</taxon>
        <taxon>Testudinoidea</taxon>
        <taxon>Testudinidae</taxon>
        <taxon>Chelonoidis</taxon>
    </lineage>
</organism>
<evidence type="ECO:0000259" key="4">
    <source>
        <dbReference type="Pfam" id="PF21855"/>
    </source>
</evidence>
<protein>
    <submittedName>
        <fullName evidence="5">TOPBP1 interacting checkpoint and replication regulator</fullName>
    </submittedName>
</protein>
<evidence type="ECO:0000259" key="3">
    <source>
        <dbReference type="Pfam" id="PF21854"/>
    </source>
</evidence>
<dbReference type="PANTHER" id="PTHR21556">
    <property type="entry name" value="TRESLIN"/>
    <property type="match status" value="1"/>
</dbReference>
<feature type="region of interest" description="Disordered" evidence="1">
    <location>
        <begin position="1715"/>
        <end position="1736"/>
    </location>
</feature>
<feature type="compositionally biased region" description="Basic residues" evidence="1">
    <location>
        <begin position="561"/>
        <end position="576"/>
    </location>
</feature>
<name>A0A8C0G468_CHEAB</name>
<feature type="compositionally biased region" description="Basic residues" evidence="1">
    <location>
        <begin position="1115"/>
        <end position="1127"/>
    </location>
</feature>
<feature type="domain" description="Treslin M" evidence="2">
    <location>
        <begin position="282"/>
        <end position="425"/>
    </location>
</feature>
<reference evidence="5" key="2">
    <citation type="submission" date="2025-09" db="UniProtKB">
        <authorList>
            <consortium name="Ensembl"/>
        </authorList>
    </citation>
    <scope>IDENTIFICATION</scope>
</reference>